<dbReference type="RefSeq" id="WP_344626089.1">
    <property type="nucleotide sequence ID" value="NZ_BAAALD010000058.1"/>
</dbReference>
<protein>
    <submittedName>
        <fullName evidence="4">Uncharacterized protein</fullName>
    </submittedName>
</protein>
<name>A0ABN1TU08_9ACTN</name>
<dbReference type="Gene3D" id="3.30.559.10">
    <property type="entry name" value="Chloramphenicol acetyltransferase-like domain"/>
    <property type="match status" value="1"/>
</dbReference>
<dbReference type="Proteomes" id="UP001499987">
    <property type="component" value="Unassembled WGS sequence"/>
</dbReference>
<evidence type="ECO:0000259" key="3">
    <source>
        <dbReference type="Pfam" id="PF00975"/>
    </source>
</evidence>
<evidence type="ECO:0000256" key="1">
    <source>
        <dbReference type="ARBA" id="ARBA00007169"/>
    </source>
</evidence>
<dbReference type="Pfam" id="PF00975">
    <property type="entry name" value="Thioesterase"/>
    <property type="match status" value="1"/>
</dbReference>
<dbReference type="InterPro" id="IPR012223">
    <property type="entry name" value="TEII"/>
</dbReference>
<dbReference type="InterPro" id="IPR001242">
    <property type="entry name" value="Condensation_dom"/>
</dbReference>
<sequence length="678" mass="72124">MRVDELLPLWAGRGTGLPVFCLPHAGGCASAYRGIARGAPPELGLQPVQLPGRETLARLPLCDDVPHLVDLLGTALRPLLDEPFALAGHGMGALLAAELTAWLERRGAPAPRLLVVSSCGGDLGPDAMPTGDLGDARLLTGLAGLGRTAPGPTADPETRAHLLDVLRNDLRLMRRYRPGQGRLTVPVLAIGGDRDPAVTATALAAWRHRTDGDCRVELLPGGHFVLHEQAAAACALIARQLRQVARPFDVLSAADRARLPAGLADAFPASAEQSALLADRRGPGRDVVGVHVEAPFDEERFRTALRTVTARHDSLRSSFAAAGFSVPLQLVRAEADPPLEVETGGGAALVRAFQRRRFAPGADAAGPPAFRCHVVREPASFSVSVAAHHAAVDRWSVWVLLTELVALYEAELTGLPAELPDVPPDGHRRLAVPEYADPASAAFWLAEANAPPLLLPLRAADAVPDPDEARFIPLDGPAVDRIRAAAEEAGVPPKSLFLALHVWSLAQATGRDSDIVTGLVTDCRPAGTGSDHLVGRFSKTLPLRLRTTGGSWADQARRAWSAERNTAAHRHFPPAEIERRLRRAPFDVAFGFTRFRPRHRLEHLETAVGSWWSVGGAGIPLGVDVLLGSPDLGSGVLVAFDPGLVKAPVVDEYVQSFTFALLCVANSLPFVMRTFPGG</sequence>
<dbReference type="Pfam" id="PF00668">
    <property type="entry name" value="Condensation"/>
    <property type="match status" value="1"/>
</dbReference>
<evidence type="ECO:0000259" key="2">
    <source>
        <dbReference type="Pfam" id="PF00668"/>
    </source>
</evidence>
<dbReference type="Gene3D" id="3.40.50.1820">
    <property type="entry name" value="alpha/beta hydrolase"/>
    <property type="match status" value="1"/>
</dbReference>
<dbReference type="InterPro" id="IPR023213">
    <property type="entry name" value="CAT-like_dom_sf"/>
</dbReference>
<gene>
    <name evidence="4" type="ORF">GCM10009663_51840</name>
</gene>
<evidence type="ECO:0000313" key="5">
    <source>
        <dbReference type="Proteomes" id="UP001499987"/>
    </source>
</evidence>
<comment type="similarity">
    <text evidence="1">Belongs to the thioesterase family.</text>
</comment>
<feature type="domain" description="Thioesterase" evidence="3">
    <location>
        <begin position="18"/>
        <end position="237"/>
    </location>
</feature>
<accession>A0ABN1TU08</accession>
<feature type="domain" description="Condensation" evidence="2">
    <location>
        <begin position="290"/>
        <end position="583"/>
    </location>
</feature>
<dbReference type="InterPro" id="IPR029058">
    <property type="entry name" value="AB_hydrolase_fold"/>
</dbReference>
<dbReference type="SUPFAM" id="SSF52777">
    <property type="entry name" value="CoA-dependent acyltransferases"/>
    <property type="match status" value="2"/>
</dbReference>
<keyword evidence="5" id="KW-1185">Reference proteome</keyword>
<dbReference type="EMBL" id="BAAALD010000058">
    <property type="protein sequence ID" value="GAA1102938.1"/>
    <property type="molecule type" value="Genomic_DNA"/>
</dbReference>
<dbReference type="InterPro" id="IPR001031">
    <property type="entry name" value="Thioesterase"/>
</dbReference>
<dbReference type="Gene3D" id="3.30.559.30">
    <property type="entry name" value="Nonribosomal peptide synthetase, condensation domain"/>
    <property type="match status" value="1"/>
</dbReference>
<dbReference type="SUPFAM" id="SSF53474">
    <property type="entry name" value="alpha/beta-Hydrolases"/>
    <property type="match status" value="1"/>
</dbReference>
<evidence type="ECO:0000313" key="4">
    <source>
        <dbReference type="EMBL" id="GAA1102938.1"/>
    </source>
</evidence>
<proteinExistence type="inferred from homology"/>
<dbReference type="PANTHER" id="PTHR11487:SF0">
    <property type="entry name" value="S-ACYL FATTY ACID SYNTHASE THIOESTERASE, MEDIUM CHAIN"/>
    <property type="match status" value="1"/>
</dbReference>
<comment type="caution">
    <text evidence="4">The sequence shown here is derived from an EMBL/GenBank/DDBJ whole genome shotgun (WGS) entry which is preliminary data.</text>
</comment>
<organism evidence="4 5">
    <name type="scientific">Kitasatospora arboriphila</name>
    <dbReference type="NCBI Taxonomy" id="258052"/>
    <lineage>
        <taxon>Bacteria</taxon>
        <taxon>Bacillati</taxon>
        <taxon>Actinomycetota</taxon>
        <taxon>Actinomycetes</taxon>
        <taxon>Kitasatosporales</taxon>
        <taxon>Streptomycetaceae</taxon>
        <taxon>Kitasatospora</taxon>
    </lineage>
</organism>
<reference evidence="4 5" key="1">
    <citation type="journal article" date="2019" name="Int. J. Syst. Evol. Microbiol.">
        <title>The Global Catalogue of Microorganisms (GCM) 10K type strain sequencing project: providing services to taxonomists for standard genome sequencing and annotation.</title>
        <authorList>
            <consortium name="The Broad Institute Genomics Platform"/>
            <consortium name="The Broad Institute Genome Sequencing Center for Infectious Disease"/>
            <person name="Wu L."/>
            <person name="Ma J."/>
        </authorList>
    </citation>
    <scope>NUCLEOTIDE SEQUENCE [LARGE SCALE GENOMIC DNA]</scope>
    <source>
        <strain evidence="4 5">JCM 13002</strain>
    </source>
</reference>
<dbReference type="PANTHER" id="PTHR11487">
    <property type="entry name" value="THIOESTERASE"/>
    <property type="match status" value="1"/>
</dbReference>